<sequence length="93" mass="10261">MLSASSVAVCLFMNVKTSHLERRIELLEMERLSVIQPVHATLDAHSTLRDAIEKLVQERLKEGVSKIRTAREAGQECSCPPGPPGKRGRKGNP</sequence>
<protein>
    <submittedName>
        <fullName evidence="2">Uncharacterized protein</fullName>
    </submittedName>
</protein>
<evidence type="ECO:0000313" key="2">
    <source>
        <dbReference type="EMBL" id="KAL1252756.1"/>
    </source>
</evidence>
<organism evidence="2 3">
    <name type="scientific">Cirrhinus molitorella</name>
    <name type="common">mud carp</name>
    <dbReference type="NCBI Taxonomy" id="172907"/>
    <lineage>
        <taxon>Eukaryota</taxon>
        <taxon>Metazoa</taxon>
        <taxon>Chordata</taxon>
        <taxon>Craniata</taxon>
        <taxon>Vertebrata</taxon>
        <taxon>Euteleostomi</taxon>
        <taxon>Actinopterygii</taxon>
        <taxon>Neopterygii</taxon>
        <taxon>Teleostei</taxon>
        <taxon>Ostariophysi</taxon>
        <taxon>Cypriniformes</taxon>
        <taxon>Cyprinidae</taxon>
        <taxon>Labeoninae</taxon>
        <taxon>Labeonini</taxon>
        <taxon>Cirrhinus</taxon>
    </lineage>
</organism>
<feature type="region of interest" description="Disordered" evidence="1">
    <location>
        <begin position="71"/>
        <end position="93"/>
    </location>
</feature>
<feature type="non-terminal residue" evidence="2">
    <location>
        <position position="93"/>
    </location>
</feature>
<evidence type="ECO:0000256" key="1">
    <source>
        <dbReference type="SAM" id="MobiDB-lite"/>
    </source>
</evidence>
<dbReference type="Proteomes" id="UP001558613">
    <property type="component" value="Unassembled WGS sequence"/>
</dbReference>
<evidence type="ECO:0000313" key="3">
    <source>
        <dbReference type="Proteomes" id="UP001558613"/>
    </source>
</evidence>
<reference evidence="2 3" key="1">
    <citation type="submission" date="2023-09" db="EMBL/GenBank/DDBJ databases">
        <authorList>
            <person name="Wang M."/>
        </authorList>
    </citation>
    <scope>NUCLEOTIDE SEQUENCE [LARGE SCALE GENOMIC DNA]</scope>
    <source>
        <strain evidence="2">GT-2023</strain>
        <tissue evidence="2">Liver</tissue>
    </source>
</reference>
<name>A0ABR3LIP2_9TELE</name>
<gene>
    <name evidence="2" type="ORF">QQF64_017449</name>
</gene>
<keyword evidence="3" id="KW-1185">Reference proteome</keyword>
<dbReference type="EMBL" id="JAYMGO010000021">
    <property type="protein sequence ID" value="KAL1252756.1"/>
    <property type="molecule type" value="Genomic_DNA"/>
</dbReference>
<comment type="caution">
    <text evidence="2">The sequence shown here is derived from an EMBL/GenBank/DDBJ whole genome shotgun (WGS) entry which is preliminary data.</text>
</comment>
<proteinExistence type="predicted"/>
<accession>A0ABR3LIP2</accession>